<feature type="compositionally biased region" description="Basic and acidic residues" evidence="1">
    <location>
        <begin position="348"/>
        <end position="361"/>
    </location>
</feature>
<accession>A0AA36HY09</accession>
<gene>
    <name evidence="2" type="ORF">EVOR1521_LOCUS6245</name>
</gene>
<feature type="region of interest" description="Disordered" evidence="1">
    <location>
        <begin position="1"/>
        <end position="58"/>
    </location>
</feature>
<sequence>MTGKNKAPVVRVKKEVQDDALSTSASTHTPATRTLEKPAQSPPAKKSRGKDAPFPQDAKGSPLGTGCVRCVTAVTIGACKGWEEGCQILNDARHPEHQRTKKLVDECTKSLAKIEEGCPPTWKPPSCVESAESTGVMHYMDVGFVSDADIERLLGLTARQLGLSKPVSRPNEDGSGRSNGFFISLQDIGDLPVNELLGMRKTRVWTTQHLMHSEKLLCPDDQLAQEQGSVVFNFAVQADVQQRDTGLKSGGFHHLFTFADLQAKAAKELARLEVKQGQGNPDGKPGEPTEAEQGDDIVVYEPGVALGSMARRQTAAAKKVTRKAAVKKQAQQVEGDHQSMRSGLSDAGRSDKNNYGDRRSLADSGLQESDPDLVPAAQRLGFVPECFFRLKVESCFEERLGRTIFQANRVLKTLEDAKAAQAVVLRNRLKRCGWASSLQEACEQPSSADPARVKEAVCGLLAAGIELPFRINIYLFQLHANKAFRDIADAKGNAEVAAAIDRYAEMLSPLSNDPATQLDEFDPFHPQVACLVAQLLDEMSQVSTEKQTDECLAQALGDSMLNFFLNDGFVQLVQEVQGKGGASQETLAALLTALRDMFASCQRCEGDWSSLPDPVVKVSERCMKATSCWLTLLVPIPEACGLSVEAVLPFSSYKGSEILEGLVHECLVSKPFWQEALDQANKFAGTTKEFFPKLKSSHDLIAQLEHSPVDQDIGFHIKVLVEILRLLPQLQTKLRPSATDGLEDSLKKRIPPAIKVIVNSQSLENLPVDLLLPFLQLLEPMVGSDVQLADLQERLQAWHSTKAGEVAKLEAVAFLKGLQGDAPLDWGQLKQHLGQLGADDLDAELQTEVDNSVGVVFCHFEDEAGSDLLRAVRMLNLDV</sequence>
<name>A0AA36HY09_9DINO</name>
<evidence type="ECO:0000256" key="1">
    <source>
        <dbReference type="SAM" id="MobiDB-lite"/>
    </source>
</evidence>
<proteinExistence type="predicted"/>
<dbReference type="EMBL" id="CAUJNA010000463">
    <property type="protein sequence ID" value="CAJ1377453.1"/>
    <property type="molecule type" value="Genomic_DNA"/>
</dbReference>
<feature type="compositionally biased region" description="Polar residues" evidence="1">
    <location>
        <begin position="20"/>
        <end position="32"/>
    </location>
</feature>
<comment type="caution">
    <text evidence="2">The sequence shown here is derived from an EMBL/GenBank/DDBJ whole genome shotgun (WGS) entry which is preliminary data.</text>
</comment>
<dbReference type="Proteomes" id="UP001178507">
    <property type="component" value="Unassembled WGS sequence"/>
</dbReference>
<reference evidence="2" key="1">
    <citation type="submission" date="2023-08" db="EMBL/GenBank/DDBJ databases">
        <authorList>
            <person name="Chen Y."/>
            <person name="Shah S."/>
            <person name="Dougan E. K."/>
            <person name="Thang M."/>
            <person name="Chan C."/>
        </authorList>
    </citation>
    <scope>NUCLEOTIDE SEQUENCE</scope>
</reference>
<feature type="region of interest" description="Disordered" evidence="1">
    <location>
        <begin position="320"/>
        <end position="370"/>
    </location>
</feature>
<keyword evidence="3" id="KW-1185">Reference proteome</keyword>
<protein>
    <submittedName>
        <fullName evidence="2">Uncharacterized protein</fullName>
    </submittedName>
</protein>
<feature type="region of interest" description="Disordered" evidence="1">
    <location>
        <begin position="275"/>
        <end position="295"/>
    </location>
</feature>
<dbReference type="AlphaFoldDB" id="A0AA36HY09"/>
<evidence type="ECO:0000313" key="2">
    <source>
        <dbReference type="EMBL" id="CAJ1377453.1"/>
    </source>
</evidence>
<organism evidence="2 3">
    <name type="scientific">Effrenium voratum</name>
    <dbReference type="NCBI Taxonomy" id="2562239"/>
    <lineage>
        <taxon>Eukaryota</taxon>
        <taxon>Sar</taxon>
        <taxon>Alveolata</taxon>
        <taxon>Dinophyceae</taxon>
        <taxon>Suessiales</taxon>
        <taxon>Symbiodiniaceae</taxon>
        <taxon>Effrenium</taxon>
    </lineage>
</organism>
<evidence type="ECO:0000313" key="3">
    <source>
        <dbReference type="Proteomes" id="UP001178507"/>
    </source>
</evidence>